<reference evidence="2 3" key="1">
    <citation type="submission" date="2018-06" db="EMBL/GenBank/DDBJ databases">
        <title>Comparative genomics reveals the genomic features of Rhizophagus irregularis, R. cerebriforme, R. diaphanum and Gigaspora rosea, and their symbiotic lifestyle signature.</title>
        <authorList>
            <person name="Morin E."/>
            <person name="San Clemente H."/>
            <person name="Chen E.C.H."/>
            <person name="De La Providencia I."/>
            <person name="Hainaut M."/>
            <person name="Kuo A."/>
            <person name="Kohler A."/>
            <person name="Murat C."/>
            <person name="Tang N."/>
            <person name="Roy S."/>
            <person name="Loubradou J."/>
            <person name="Henrissat B."/>
            <person name="Grigoriev I.V."/>
            <person name="Corradi N."/>
            <person name="Roux C."/>
            <person name="Martin F.M."/>
        </authorList>
    </citation>
    <scope>NUCLEOTIDE SEQUENCE [LARGE SCALE GENOMIC DNA]</scope>
    <source>
        <strain evidence="2 3">DAOM 227022</strain>
    </source>
</reference>
<gene>
    <name evidence="2" type="ORF">C1645_736477</name>
</gene>
<sequence length="197" mass="23135">METHENVIAEDYDVSSIQNETKMNLNKDDKLFENHVKEFEELKVQQNEIMKVKEDSFDSEEICKKFEEMINFQSQLIDSLRARIEELEIDSLIKNQKIKQIRQDFNDIKKQIQSVQAVPVQSIKEKVFSTKNENRISNPNYEGRSSIYNIYGRTHNTHNENISQIIGLASNNNNIDQRSKLSLTYKMMNLKDALKIC</sequence>
<organism evidence="2 3">
    <name type="scientific">Glomus cerebriforme</name>
    <dbReference type="NCBI Taxonomy" id="658196"/>
    <lineage>
        <taxon>Eukaryota</taxon>
        <taxon>Fungi</taxon>
        <taxon>Fungi incertae sedis</taxon>
        <taxon>Mucoromycota</taxon>
        <taxon>Glomeromycotina</taxon>
        <taxon>Glomeromycetes</taxon>
        <taxon>Glomerales</taxon>
        <taxon>Glomeraceae</taxon>
        <taxon>Glomus</taxon>
    </lineage>
</organism>
<dbReference type="OrthoDB" id="2353491at2759"/>
<evidence type="ECO:0000313" key="3">
    <source>
        <dbReference type="Proteomes" id="UP000265703"/>
    </source>
</evidence>
<proteinExistence type="predicted"/>
<keyword evidence="3" id="KW-1185">Reference proteome</keyword>
<dbReference type="AlphaFoldDB" id="A0A397T7I9"/>
<dbReference type="Proteomes" id="UP000265703">
    <property type="component" value="Unassembled WGS sequence"/>
</dbReference>
<name>A0A397T7I9_9GLOM</name>
<comment type="caution">
    <text evidence="2">The sequence shown here is derived from an EMBL/GenBank/DDBJ whole genome shotgun (WGS) entry which is preliminary data.</text>
</comment>
<feature type="coiled-coil region" evidence="1">
    <location>
        <begin position="70"/>
        <end position="118"/>
    </location>
</feature>
<keyword evidence="1" id="KW-0175">Coiled coil</keyword>
<accession>A0A397T7I9</accession>
<dbReference type="EMBL" id="QKYT01000130">
    <property type="protein sequence ID" value="RIA92315.1"/>
    <property type="molecule type" value="Genomic_DNA"/>
</dbReference>
<evidence type="ECO:0000256" key="1">
    <source>
        <dbReference type="SAM" id="Coils"/>
    </source>
</evidence>
<evidence type="ECO:0000313" key="2">
    <source>
        <dbReference type="EMBL" id="RIA92315.1"/>
    </source>
</evidence>
<protein>
    <submittedName>
        <fullName evidence="2">Uncharacterized protein</fullName>
    </submittedName>
</protein>